<evidence type="ECO:0000256" key="2">
    <source>
        <dbReference type="ARBA" id="ARBA00023033"/>
    </source>
</evidence>
<dbReference type="SUPFAM" id="SSF51679">
    <property type="entry name" value="Bacterial luciferase-like"/>
    <property type="match status" value="1"/>
</dbReference>
<keyword evidence="2 4" id="KW-0503">Monooxygenase</keyword>
<dbReference type="InterPro" id="IPR011251">
    <property type="entry name" value="Luciferase-like_dom"/>
</dbReference>
<evidence type="ECO:0000259" key="3">
    <source>
        <dbReference type="Pfam" id="PF00296"/>
    </source>
</evidence>
<accession>A0A0E3Z9M6</accession>
<evidence type="ECO:0000256" key="1">
    <source>
        <dbReference type="ARBA" id="ARBA00023002"/>
    </source>
</evidence>
<feature type="domain" description="Luciferase-like" evidence="3">
    <location>
        <begin position="19"/>
        <end position="316"/>
    </location>
</feature>
<dbReference type="InterPro" id="IPR024011">
    <property type="entry name" value="Biosynth_lucif-like_mOase_dom"/>
</dbReference>
<dbReference type="GO" id="GO:0004497">
    <property type="term" value="F:monooxygenase activity"/>
    <property type="evidence" value="ECO:0007669"/>
    <property type="project" value="UniProtKB-KW"/>
</dbReference>
<evidence type="ECO:0000313" key="4">
    <source>
        <dbReference type="EMBL" id="AKC92644.1"/>
    </source>
</evidence>
<dbReference type="Gene3D" id="3.20.20.30">
    <property type="entry name" value="Luciferase-like domain"/>
    <property type="match status" value="1"/>
</dbReference>
<dbReference type="GO" id="GO:0016705">
    <property type="term" value="F:oxidoreductase activity, acting on paired donors, with incorporation or reduction of molecular oxygen"/>
    <property type="evidence" value="ECO:0007669"/>
    <property type="project" value="InterPro"/>
</dbReference>
<dbReference type="AlphaFoldDB" id="A0A0E3Z9M6"/>
<dbReference type="PANTHER" id="PTHR30137">
    <property type="entry name" value="LUCIFERASE-LIKE MONOOXYGENASE"/>
    <property type="match status" value="1"/>
</dbReference>
<organism evidence="4">
    <name type="scientific">Amycolatopsis sp. SANK 60206</name>
    <dbReference type="NCBI Taxonomy" id="1642649"/>
    <lineage>
        <taxon>Bacteria</taxon>
        <taxon>Bacillati</taxon>
        <taxon>Actinomycetota</taxon>
        <taxon>Actinomycetes</taxon>
        <taxon>Pseudonocardiales</taxon>
        <taxon>Pseudonocardiaceae</taxon>
        <taxon>Amycolatopsis</taxon>
    </lineage>
</organism>
<dbReference type="EMBL" id="KP995196">
    <property type="protein sequence ID" value="AKC92644.1"/>
    <property type="molecule type" value="Genomic_DNA"/>
</dbReference>
<dbReference type="NCBIfam" id="TIGR04020">
    <property type="entry name" value="seco_metab_LLM"/>
    <property type="match status" value="1"/>
</dbReference>
<sequence>MSQQQVRAGNPGRTLGLYFFSALQKESDDAAAYGLMLDAAQSADAGGLDFVWVPERHFTPFGGGHPNPAVLAAAIAVVTNRVRIRAGSVVLPLHDPLRVAEEWAVVDNLSYGRAEISSATGWSPRDFVLAPDAYEVRAARADENFGIVQQLWNGGEVSREGPDGTEYRVRTYPRPVQPVLPRWITASGNPATFRRAGEVGAGLLSSYGLFPPEELAERIDLYRRTFAERQGGPGRVCLMVHAAIAESGAEIRRLAQDPLRRYLSAYLAQQDAATDPAVAKRRLDIAVHRYLHGRSLIGDSAEAVEVLTGIFETGADEVACLVDFGLPRESVLGTVAELAALRAKFSSDSV</sequence>
<dbReference type="GO" id="GO:0005829">
    <property type="term" value="C:cytosol"/>
    <property type="evidence" value="ECO:0007669"/>
    <property type="project" value="TreeGrafter"/>
</dbReference>
<dbReference type="InterPro" id="IPR050766">
    <property type="entry name" value="Bact_Lucif_Oxidored"/>
</dbReference>
<name>A0A0E3Z9M6_9PSEU</name>
<keyword evidence="1" id="KW-0560">Oxidoreductase</keyword>
<proteinExistence type="predicted"/>
<reference evidence="4" key="1">
    <citation type="journal article" date="2015" name="J. Biol. Chem.">
        <title>The biosynthesis of capuramycin-type antibiotics: identification of the A-102395 biosynthetic gene cluster, mechanism of self-resistance, and formation of uridine-5'-carboxamide.</title>
        <authorList>
            <person name="Cai W."/>
            <person name="Goswami A."/>
            <person name="Yang Z."/>
            <person name="Liu X."/>
            <person name="Green K.D."/>
            <person name="Barnard-Britson S."/>
            <person name="Baba S."/>
            <person name="Funabashi M."/>
            <person name="Nonaka K."/>
            <person name="Sunkara M."/>
            <person name="Morris A.J."/>
            <person name="Spork A.P."/>
            <person name="Ducho C."/>
            <person name="Garneau-Tsodikova S."/>
            <person name="Thorson J.S."/>
            <person name="Van Lanen S.G."/>
        </authorList>
    </citation>
    <scope>NUCLEOTIDE SEQUENCE</scope>
    <source>
        <strain evidence="4">SANK 60206</strain>
    </source>
</reference>
<dbReference type="InterPro" id="IPR036661">
    <property type="entry name" value="Luciferase-like_sf"/>
</dbReference>
<dbReference type="Pfam" id="PF00296">
    <property type="entry name" value="Bac_luciferase"/>
    <property type="match status" value="1"/>
</dbReference>
<dbReference type="PANTHER" id="PTHR30137:SF8">
    <property type="entry name" value="BLR5498 PROTEIN"/>
    <property type="match status" value="1"/>
</dbReference>
<protein>
    <submittedName>
        <fullName evidence="4">Putative luciferase-like monooxygenase</fullName>
    </submittedName>
</protein>